<dbReference type="AlphaFoldDB" id="A0A0F9WS00"/>
<proteinExistence type="predicted"/>
<dbReference type="EMBL" id="LAZR01000213">
    <property type="protein sequence ID" value="KKN81553.1"/>
    <property type="molecule type" value="Genomic_DNA"/>
</dbReference>
<sequence>MTGFFGRISSDTIALAKKAREVVNEHLKRNSGNPCYPRRVNLRSMRIACEIFEDLEQRGAKRATQGEKNDADTLLDAMLEI</sequence>
<organism evidence="1">
    <name type="scientific">marine sediment metagenome</name>
    <dbReference type="NCBI Taxonomy" id="412755"/>
    <lineage>
        <taxon>unclassified sequences</taxon>
        <taxon>metagenomes</taxon>
        <taxon>ecological metagenomes</taxon>
    </lineage>
</organism>
<evidence type="ECO:0000313" key="1">
    <source>
        <dbReference type="EMBL" id="KKN81553.1"/>
    </source>
</evidence>
<gene>
    <name evidence="1" type="ORF">LCGC14_0318120</name>
</gene>
<protein>
    <submittedName>
        <fullName evidence="1">Uncharacterized protein</fullName>
    </submittedName>
</protein>
<comment type="caution">
    <text evidence="1">The sequence shown here is derived from an EMBL/GenBank/DDBJ whole genome shotgun (WGS) entry which is preliminary data.</text>
</comment>
<reference evidence="1" key="1">
    <citation type="journal article" date="2015" name="Nature">
        <title>Complex archaea that bridge the gap between prokaryotes and eukaryotes.</title>
        <authorList>
            <person name="Spang A."/>
            <person name="Saw J.H."/>
            <person name="Jorgensen S.L."/>
            <person name="Zaremba-Niedzwiedzka K."/>
            <person name="Martijn J."/>
            <person name="Lind A.E."/>
            <person name="van Eijk R."/>
            <person name="Schleper C."/>
            <person name="Guy L."/>
            <person name="Ettema T.J."/>
        </authorList>
    </citation>
    <scope>NUCLEOTIDE SEQUENCE</scope>
</reference>
<accession>A0A0F9WS00</accession>
<name>A0A0F9WS00_9ZZZZ</name>